<protein>
    <submittedName>
        <fullName evidence="11">Membrane transporter</fullName>
    </submittedName>
</protein>
<comment type="similarity">
    <text evidence="2">Belongs to the major facilitator superfamily. TCR/Tet family.</text>
</comment>
<dbReference type="PANTHER" id="PTHR23501:SF102">
    <property type="entry name" value="DRUG TRANSPORTER, PUTATIVE (AFU_ORTHOLOGUE AFUA_3G08530)-RELATED"/>
    <property type="match status" value="1"/>
</dbReference>
<keyword evidence="12" id="KW-1185">Reference proteome</keyword>
<dbReference type="RefSeq" id="XP_002175798.1">
    <property type="nucleotide sequence ID" value="XM_002175762.1"/>
</dbReference>
<feature type="transmembrane region" description="Helical" evidence="9">
    <location>
        <begin position="539"/>
        <end position="560"/>
    </location>
</feature>
<feature type="transmembrane region" description="Helical" evidence="9">
    <location>
        <begin position="409"/>
        <end position="428"/>
    </location>
</feature>
<dbReference type="GO" id="GO:0005886">
    <property type="term" value="C:plasma membrane"/>
    <property type="evidence" value="ECO:0000318"/>
    <property type="project" value="GO_Central"/>
</dbReference>
<dbReference type="PRINTS" id="PR01036">
    <property type="entry name" value="TCRTETB"/>
</dbReference>
<keyword evidence="3" id="KW-0813">Transport</keyword>
<dbReference type="STRING" id="402676.B6K7K1"/>
<dbReference type="HOGENOM" id="CLU_000960_22_0_1"/>
<feature type="compositionally biased region" description="Polar residues" evidence="8">
    <location>
        <begin position="16"/>
        <end position="29"/>
    </location>
</feature>
<keyword evidence="4" id="KW-1003">Cell membrane</keyword>
<accession>B6K7K1</accession>
<dbReference type="JaponicusDB" id="SJAG_04715"/>
<feature type="domain" description="Major facilitator superfamily (MFS) profile" evidence="10">
    <location>
        <begin position="83"/>
        <end position="562"/>
    </location>
</feature>
<feature type="region of interest" description="Disordered" evidence="8">
    <location>
        <begin position="1"/>
        <end position="44"/>
    </location>
</feature>
<evidence type="ECO:0000256" key="2">
    <source>
        <dbReference type="ARBA" id="ARBA00007520"/>
    </source>
</evidence>
<comment type="subcellular location">
    <subcellularLocation>
        <location evidence="1">Cell membrane</location>
        <topology evidence="1">Multi-pass membrane protein</topology>
    </subcellularLocation>
</comment>
<dbReference type="Gene3D" id="1.20.1720.10">
    <property type="entry name" value="Multidrug resistance protein D"/>
    <property type="match status" value="1"/>
</dbReference>
<dbReference type="SUPFAM" id="SSF103473">
    <property type="entry name" value="MFS general substrate transporter"/>
    <property type="match status" value="1"/>
</dbReference>
<keyword evidence="7 9" id="KW-0472">Membrane</keyword>
<dbReference type="Proteomes" id="UP000001744">
    <property type="component" value="Unassembled WGS sequence"/>
</dbReference>
<feature type="transmembrane region" description="Helical" evidence="9">
    <location>
        <begin position="377"/>
        <end position="402"/>
    </location>
</feature>
<evidence type="ECO:0000256" key="9">
    <source>
        <dbReference type="SAM" id="Phobius"/>
    </source>
</evidence>
<sequence length="574" mass="62185">MEAKQNSQEPEYEMSSLPQDGTQSNSQVSDIPLTTRDSTEQQFHAYRRYYDSNESTEDEAKENGAEEIDEYTQVIPHNNLLLVVPGLLLSIFLSALDATIVTTAMPTIVKELNGQSSYSWIGTAYTLAETAILPFCGALSDIVGRRLLLFSSIVLFLFGSAMCGAAQNMIWLIVCRAVQGVGGGGIMSLVTIVIADITSLESRAYYAGMVGATWGIASVLGPLLGGAISQSTTWRWIFFINLPTGGVSLVLLVSFLHTLPIPKTPFNKFLHTFDFVGIVTVTAGVVLFLLGLTIGATTNKWRRANVLSYIIIGVICIVLCAINEARTRRIPIIPPKLFVSLSTTAILLTAFVHYYIMANVSYYIPVYFQTIKGDGPLMSGVHTLSLAAVTSAVSAISGFVIGKLRNYKYPMIFGWVLLLSGAGSMLAIRYNTSIPSILGFLALIGAGIGNLFQPNLIAIQASVPPKFVATASSAFMLVRNMGSSIGISLGDVIYEQSISTNLAGTGISKDLNYAQIQAISDSSQRIFVLKAYANAMRMIWIVNLPLAIIGLLGCFFVKQIRLHSRVVMQEKQES</sequence>
<evidence type="ECO:0000256" key="5">
    <source>
        <dbReference type="ARBA" id="ARBA00022692"/>
    </source>
</evidence>
<evidence type="ECO:0000256" key="6">
    <source>
        <dbReference type="ARBA" id="ARBA00022989"/>
    </source>
</evidence>
<dbReference type="VEuPathDB" id="FungiDB:SJAG_04715"/>
<dbReference type="eggNOG" id="KOG0254">
    <property type="taxonomic scope" value="Eukaryota"/>
</dbReference>
<dbReference type="EMBL" id="KE651168">
    <property type="protein sequence ID" value="EEB09505.1"/>
    <property type="molecule type" value="Genomic_DNA"/>
</dbReference>
<feature type="transmembrane region" description="Helical" evidence="9">
    <location>
        <begin position="177"/>
        <end position="197"/>
    </location>
</feature>
<evidence type="ECO:0000256" key="8">
    <source>
        <dbReference type="SAM" id="MobiDB-lite"/>
    </source>
</evidence>
<dbReference type="FunFam" id="1.20.1720.10:FF:000004">
    <property type="entry name" value="EmrB/QacA family drug resistance transporter"/>
    <property type="match status" value="1"/>
</dbReference>
<gene>
    <name evidence="11" type="ORF">SJAG_04715</name>
</gene>
<reference evidence="11 12" key="1">
    <citation type="journal article" date="2011" name="Science">
        <title>Comparative functional genomics of the fission yeasts.</title>
        <authorList>
            <person name="Rhind N."/>
            <person name="Chen Z."/>
            <person name="Yassour M."/>
            <person name="Thompson D.A."/>
            <person name="Haas B.J."/>
            <person name="Habib N."/>
            <person name="Wapinski I."/>
            <person name="Roy S."/>
            <person name="Lin M.F."/>
            <person name="Heiman D.I."/>
            <person name="Young S.K."/>
            <person name="Furuya K."/>
            <person name="Guo Y."/>
            <person name="Pidoux A."/>
            <person name="Chen H.M."/>
            <person name="Robbertse B."/>
            <person name="Goldberg J.M."/>
            <person name="Aoki K."/>
            <person name="Bayne E.H."/>
            <person name="Berlin A.M."/>
            <person name="Desjardins C.A."/>
            <person name="Dobbs E."/>
            <person name="Dukaj L."/>
            <person name="Fan L."/>
            <person name="FitzGerald M.G."/>
            <person name="French C."/>
            <person name="Gujja S."/>
            <person name="Hansen K."/>
            <person name="Keifenheim D."/>
            <person name="Levin J.Z."/>
            <person name="Mosher R.A."/>
            <person name="Mueller C.A."/>
            <person name="Pfiffner J."/>
            <person name="Priest M."/>
            <person name="Russ C."/>
            <person name="Smialowska A."/>
            <person name="Swoboda P."/>
            <person name="Sykes S.M."/>
            <person name="Vaughn M."/>
            <person name="Vengrova S."/>
            <person name="Yoder R."/>
            <person name="Zeng Q."/>
            <person name="Allshire R."/>
            <person name="Baulcombe D."/>
            <person name="Birren B.W."/>
            <person name="Brown W."/>
            <person name="Ekwall K."/>
            <person name="Kellis M."/>
            <person name="Leatherwood J."/>
            <person name="Levin H."/>
            <person name="Margalit H."/>
            <person name="Martienssen R."/>
            <person name="Nieduszynski C.A."/>
            <person name="Spatafora J.W."/>
            <person name="Friedman N."/>
            <person name="Dalgaard J.Z."/>
            <person name="Baumann P."/>
            <person name="Niki H."/>
            <person name="Regev A."/>
            <person name="Nusbaum C."/>
        </authorList>
    </citation>
    <scope>NUCLEOTIDE SEQUENCE [LARGE SCALE GENOMIC DNA]</scope>
    <source>
        <strain evidence="12">yFS275 / FY16936</strain>
    </source>
</reference>
<keyword evidence="5 9" id="KW-0812">Transmembrane</keyword>
<dbReference type="GeneID" id="7051504"/>
<evidence type="ECO:0000313" key="12">
    <source>
        <dbReference type="Proteomes" id="UP000001744"/>
    </source>
</evidence>
<evidence type="ECO:0000256" key="1">
    <source>
        <dbReference type="ARBA" id="ARBA00004651"/>
    </source>
</evidence>
<dbReference type="CDD" id="cd17502">
    <property type="entry name" value="MFS_Azr1_MDR_like"/>
    <property type="match status" value="1"/>
</dbReference>
<dbReference type="GO" id="GO:0055085">
    <property type="term" value="P:transmembrane transport"/>
    <property type="evidence" value="ECO:0000318"/>
    <property type="project" value="GO_Central"/>
</dbReference>
<evidence type="ECO:0000256" key="3">
    <source>
        <dbReference type="ARBA" id="ARBA00022448"/>
    </source>
</evidence>
<evidence type="ECO:0000256" key="4">
    <source>
        <dbReference type="ARBA" id="ARBA00022475"/>
    </source>
</evidence>
<dbReference type="InterPro" id="IPR011701">
    <property type="entry name" value="MFS"/>
</dbReference>
<feature type="transmembrane region" description="Helical" evidence="9">
    <location>
        <begin position="434"/>
        <end position="452"/>
    </location>
</feature>
<organism evidence="11 12">
    <name type="scientific">Schizosaccharomyces japonicus (strain yFS275 / FY16936)</name>
    <name type="common">Fission yeast</name>
    <dbReference type="NCBI Taxonomy" id="402676"/>
    <lineage>
        <taxon>Eukaryota</taxon>
        <taxon>Fungi</taxon>
        <taxon>Dikarya</taxon>
        <taxon>Ascomycota</taxon>
        <taxon>Taphrinomycotina</taxon>
        <taxon>Schizosaccharomycetes</taxon>
        <taxon>Schizosaccharomycetales</taxon>
        <taxon>Schizosaccharomycetaceae</taxon>
        <taxon>Schizosaccharomyces</taxon>
    </lineage>
</organism>
<feature type="transmembrane region" description="Helical" evidence="9">
    <location>
        <begin position="269"/>
        <end position="294"/>
    </location>
</feature>
<dbReference type="AlphaFoldDB" id="B6K7K1"/>
<dbReference type="InterPro" id="IPR036259">
    <property type="entry name" value="MFS_trans_sf"/>
</dbReference>
<evidence type="ECO:0000313" key="11">
    <source>
        <dbReference type="EMBL" id="EEB09505.1"/>
    </source>
</evidence>
<proteinExistence type="inferred from homology"/>
<evidence type="ECO:0000256" key="7">
    <source>
        <dbReference type="ARBA" id="ARBA00023136"/>
    </source>
</evidence>
<name>B6K7K1_SCHJY</name>
<feature type="transmembrane region" description="Helical" evidence="9">
    <location>
        <begin position="147"/>
        <end position="171"/>
    </location>
</feature>
<feature type="transmembrane region" description="Helical" evidence="9">
    <location>
        <begin position="204"/>
        <end position="224"/>
    </location>
</feature>
<dbReference type="PROSITE" id="PS50850">
    <property type="entry name" value="MFS"/>
    <property type="match status" value="1"/>
</dbReference>
<feature type="transmembrane region" description="Helical" evidence="9">
    <location>
        <begin position="236"/>
        <end position="257"/>
    </location>
</feature>
<feature type="transmembrane region" description="Helical" evidence="9">
    <location>
        <begin position="306"/>
        <end position="325"/>
    </location>
</feature>
<dbReference type="Gene3D" id="1.20.1250.20">
    <property type="entry name" value="MFS general substrate transporter like domains"/>
    <property type="match status" value="1"/>
</dbReference>
<keyword evidence="6 9" id="KW-1133">Transmembrane helix</keyword>
<dbReference type="GO" id="GO:0022857">
    <property type="term" value="F:transmembrane transporter activity"/>
    <property type="evidence" value="ECO:0000318"/>
    <property type="project" value="GO_Central"/>
</dbReference>
<dbReference type="PANTHER" id="PTHR23501">
    <property type="entry name" value="MAJOR FACILITATOR SUPERFAMILY"/>
    <property type="match status" value="1"/>
</dbReference>
<feature type="transmembrane region" description="Helical" evidence="9">
    <location>
        <begin position="337"/>
        <end position="357"/>
    </location>
</feature>
<dbReference type="InterPro" id="IPR020846">
    <property type="entry name" value="MFS_dom"/>
</dbReference>
<evidence type="ECO:0000259" key="10">
    <source>
        <dbReference type="PROSITE" id="PS50850"/>
    </source>
</evidence>
<dbReference type="FunFam" id="1.20.1250.20:FF:000373">
    <property type="entry name" value="Vacuolar basic amino acid transporter"/>
    <property type="match status" value="1"/>
</dbReference>
<dbReference type="OMA" id="GCTMMPL"/>
<dbReference type="OrthoDB" id="10021397at2759"/>
<feature type="transmembrane region" description="Helical" evidence="9">
    <location>
        <begin position="80"/>
        <end position="105"/>
    </location>
</feature>
<dbReference type="Pfam" id="PF07690">
    <property type="entry name" value="MFS_1"/>
    <property type="match status" value="1"/>
</dbReference>